<organism evidence="1 2">
    <name type="scientific">Asparagus officinalis</name>
    <name type="common">Garden asparagus</name>
    <dbReference type="NCBI Taxonomy" id="4686"/>
    <lineage>
        <taxon>Eukaryota</taxon>
        <taxon>Viridiplantae</taxon>
        <taxon>Streptophyta</taxon>
        <taxon>Embryophyta</taxon>
        <taxon>Tracheophyta</taxon>
        <taxon>Spermatophyta</taxon>
        <taxon>Magnoliopsida</taxon>
        <taxon>Liliopsida</taxon>
        <taxon>Asparagales</taxon>
        <taxon>Asparagaceae</taxon>
        <taxon>Asparagoideae</taxon>
        <taxon>Asparagus</taxon>
    </lineage>
</organism>
<sequence>MREEDYLHHFLINLDGAYASIQTHLLGQEPLPMLDRAYNQVIQAKRLHGGELSSSKEERDSIMDFAIHPDARASTLEGGSGAAVQPMKQPAQEDVCVEVLDNTVEEQGVHKLTVS</sequence>
<protein>
    <submittedName>
        <fullName evidence="1">Uncharacterized protein</fullName>
    </submittedName>
</protein>
<dbReference type="AlphaFoldDB" id="A0A5P1E699"/>
<name>A0A5P1E699_ASPOF</name>
<accession>A0A5P1E699</accession>
<reference evidence="2" key="1">
    <citation type="journal article" date="2017" name="Nat. Commun.">
        <title>The asparagus genome sheds light on the origin and evolution of a young Y chromosome.</title>
        <authorList>
            <person name="Harkess A."/>
            <person name="Zhou J."/>
            <person name="Xu C."/>
            <person name="Bowers J.E."/>
            <person name="Van der Hulst R."/>
            <person name="Ayyampalayam S."/>
            <person name="Mercati F."/>
            <person name="Riccardi P."/>
            <person name="McKain M.R."/>
            <person name="Kakrana A."/>
            <person name="Tang H."/>
            <person name="Ray J."/>
            <person name="Groenendijk J."/>
            <person name="Arikit S."/>
            <person name="Mathioni S.M."/>
            <person name="Nakano M."/>
            <person name="Shan H."/>
            <person name="Telgmann-Rauber A."/>
            <person name="Kanno A."/>
            <person name="Yue Z."/>
            <person name="Chen H."/>
            <person name="Li W."/>
            <person name="Chen Y."/>
            <person name="Xu X."/>
            <person name="Zhang Y."/>
            <person name="Luo S."/>
            <person name="Chen H."/>
            <person name="Gao J."/>
            <person name="Mao Z."/>
            <person name="Pires J.C."/>
            <person name="Luo M."/>
            <person name="Kudrna D."/>
            <person name="Wing R.A."/>
            <person name="Meyers B.C."/>
            <person name="Yi K."/>
            <person name="Kong H."/>
            <person name="Lavrijsen P."/>
            <person name="Sunseri F."/>
            <person name="Falavigna A."/>
            <person name="Ye Y."/>
            <person name="Leebens-Mack J.H."/>
            <person name="Chen G."/>
        </authorList>
    </citation>
    <scope>NUCLEOTIDE SEQUENCE [LARGE SCALE GENOMIC DNA]</scope>
    <source>
        <strain evidence="2">cv. DH0086</strain>
    </source>
</reference>
<keyword evidence="2" id="KW-1185">Reference proteome</keyword>
<evidence type="ECO:0000313" key="1">
    <source>
        <dbReference type="EMBL" id="ONK58162.1"/>
    </source>
</evidence>
<dbReference type="Proteomes" id="UP000243459">
    <property type="component" value="Chromosome 9"/>
</dbReference>
<dbReference type="Gramene" id="ONK58162">
    <property type="protein sequence ID" value="ONK58162"/>
    <property type="gene ID" value="A4U43_C09F8850"/>
</dbReference>
<evidence type="ECO:0000313" key="2">
    <source>
        <dbReference type="Proteomes" id="UP000243459"/>
    </source>
</evidence>
<proteinExistence type="predicted"/>
<dbReference type="EMBL" id="CM007389">
    <property type="protein sequence ID" value="ONK58162.1"/>
    <property type="molecule type" value="Genomic_DNA"/>
</dbReference>
<gene>
    <name evidence="1" type="ORF">A4U43_C09F8850</name>
</gene>